<evidence type="ECO:0000256" key="3">
    <source>
        <dbReference type="PROSITE-ProRule" id="PRU00176"/>
    </source>
</evidence>
<dbReference type="GO" id="GO:0003729">
    <property type="term" value="F:mRNA binding"/>
    <property type="evidence" value="ECO:0007669"/>
    <property type="project" value="TreeGrafter"/>
</dbReference>
<dbReference type="PANTHER" id="PTHR13952">
    <property type="entry name" value="U1 SMALL NUCLEAR RIBONUCLEOPROTEIN 70 KD"/>
    <property type="match status" value="1"/>
</dbReference>
<protein>
    <recommendedName>
        <fullName evidence="5">RRM domain-containing protein</fullName>
    </recommendedName>
</protein>
<dbReference type="SUPFAM" id="SSF54928">
    <property type="entry name" value="RNA-binding domain, RBD"/>
    <property type="match status" value="1"/>
</dbReference>
<dbReference type="InterPro" id="IPR035979">
    <property type="entry name" value="RBD_domain_sf"/>
</dbReference>
<keyword evidence="2" id="KW-0539">Nucleus</keyword>
<gene>
    <name evidence="6" type="ORF">Esi_0000_0507</name>
</gene>
<dbReference type="EMBL" id="FN649726">
    <property type="protein sequence ID" value="CBN76710.1"/>
    <property type="molecule type" value="Genomic_DNA"/>
</dbReference>
<dbReference type="Pfam" id="PF00076">
    <property type="entry name" value="RRM_1"/>
    <property type="match status" value="1"/>
</dbReference>
<dbReference type="InParanoid" id="D8LBK1"/>
<feature type="compositionally biased region" description="Gly residues" evidence="4">
    <location>
        <begin position="103"/>
        <end position="115"/>
    </location>
</feature>
<proteinExistence type="predicted"/>
<dbReference type="PANTHER" id="PTHR13952:SF6">
    <property type="entry name" value="U11_U12 SMALL NUCLEAR RIBONUCLEOPROTEIN 35 KDA PROTEIN"/>
    <property type="match status" value="1"/>
</dbReference>
<evidence type="ECO:0000313" key="7">
    <source>
        <dbReference type="Proteomes" id="UP000002630"/>
    </source>
</evidence>
<evidence type="ECO:0000256" key="2">
    <source>
        <dbReference type="ARBA" id="ARBA00023242"/>
    </source>
</evidence>
<accession>D8LBK1</accession>
<feature type="compositionally biased region" description="Basic residues" evidence="4">
    <location>
        <begin position="118"/>
        <end position="127"/>
    </location>
</feature>
<keyword evidence="7" id="KW-1185">Reference proteome</keyword>
<feature type="region of interest" description="Disordered" evidence="4">
    <location>
        <begin position="103"/>
        <end position="166"/>
    </location>
</feature>
<comment type="subcellular location">
    <subcellularLocation>
        <location evidence="1">Nucleus</location>
    </subcellularLocation>
</comment>
<evidence type="ECO:0000256" key="4">
    <source>
        <dbReference type="SAM" id="MobiDB-lite"/>
    </source>
</evidence>
<dbReference type="GO" id="GO:0017069">
    <property type="term" value="F:snRNA binding"/>
    <property type="evidence" value="ECO:0007669"/>
    <property type="project" value="TreeGrafter"/>
</dbReference>
<keyword evidence="3" id="KW-0694">RNA-binding</keyword>
<organism evidence="6 7">
    <name type="scientific">Ectocarpus siliculosus</name>
    <name type="common">Brown alga</name>
    <name type="synonym">Conferva siliculosa</name>
    <dbReference type="NCBI Taxonomy" id="2880"/>
    <lineage>
        <taxon>Eukaryota</taxon>
        <taxon>Sar</taxon>
        <taxon>Stramenopiles</taxon>
        <taxon>Ochrophyta</taxon>
        <taxon>PX clade</taxon>
        <taxon>Phaeophyceae</taxon>
        <taxon>Ectocarpales</taxon>
        <taxon>Ectocarpaceae</taxon>
        <taxon>Ectocarpus</taxon>
    </lineage>
</organism>
<evidence type="ECO:0000256" key="1">
    <source>
        <dbReference type="ARBA" id="ARBA00004123"/>
    </source>
</evidence>
<dbReference type="InterPro" id="IPR051183">
    <property type="entry name" value="U1_U11-U12_snRNP_70-35kDa"/>
</dbReference>
<dbReference type="InterPro" id="IPR012677">
    <property type="entry name" value="Nucleotide-bd_a/b_plait_sf"/>
</dbReference>
<feature type="domain" description="RRM" evidence="5">
    <location>
        <begin position="153"/>
        <end position="215"/>
    </location>
</feature>
<dbReference type="Proteomes" id="UP000002630">
    <property type="component" value="Linkage Group LG01"/>
</dbReference>
<dbReference type="CDD" id="cd00590">
    <property type="entry name" value="RRM_SF"/>
    <property type="match status" value="1"/>
</dbReference>
<dbReference type="GO" id="GO:0000398">
    <property type="term" value="P:mRNA splicing, via spliceosome"/>
    <property type="evidence" value="ECO:0007669"/>
    <property type="project" value="TreeGrafter"/>
</dbReference>
<name>D8LBK1_ECTSI</name>
<dbReference type="EMBL" id="FN647682">
    <property type="protein sequence ID" value="CBN76710.1"/>
    <property type="molecule type" value="Genomic_DNA"/>
</dbReference>
<dbReference type="PROSITE" id="PS50102">
    <property type="entry name" value="RRM"/>
    <property type="match status" value="1"/>
</dbReference>
<reference evidence="6 7" key="1">
    <citation type="journal article" date="2010" name="Nature">
        <title>The Ectocarpus genome and the independent evolution of multicellularity in brown algae.</title>
        <authorList>
            <person name="Cock J.M."/>
            <person name="Sterck L."/>
            <person name="Rouze P."/>
            <person name="Scornet D."/>
            <person name="Allen A.E."/>
            <person name="Amoutzias G."/>
            <person name="Anthouard V."/>
            <person name="Artiguenave F."/>
            <person name="Aury J.M."/>
            <person name="Badger J.H."/>
            <person name="Beszteri B."/>
            <person name="Billiau K."/>
            <person name="Bonnet E."/>
            <person name="Bothwell J.H."/>
            <person name="Bowler C."/>
            <person name="Boyen C."/>
            <person name="Brownlee C."/>
            <person name="Carrano C.J."/>
            <person name="Charrier B."/>
            <person name="Cho G.Y."/>
            <person name="Coelho S.M."/>
            <person name="Collen J."/>
            <person name="Corre E."/>
            <person name="Da Silva C."/>
            <person name="Delage L."/>
            <person name="Delaroque N."/>
            <person name="Dittami S.M."/>
            <person name="Doulbeau S."/>
            <person name="Elias M."/>
            <person name="Farnham G."/>
            <person name="Gachon C.M."/>
            <person name="Gschloessl B."/>
            <person name="Heesch S."/>
            <person name="Jabbari K."/>
            <person name="Jubin C."/>
            <person name="Kawai H."/>
            <person name="Kimura K."/>
            <person name="Kloareg B."/>
            <person name="Kupper F.C."/>
            <person name="Lang D."/>
            <person name="Le Bail A."/>
            <person name="Leblanc C."/>
            <person name="Lerouge P."/>
            <person name="Lohr M."/>
            <person name="Lopez P.J."/>
            <person name="Martens C."/>
            <person name="Maumus F."/>
            <person name="Michel G."/>
            <person name="Miranda-Saavedra D."/>
            <person name="Morales J."/>
            <person name="Moreau H."/>
            <person name="Motomura T."/>
            <person name="Nagasato C."/>
            <person name="Napoli C.A."/>
            <person name="Nelson D.R."/>
            <person name="Nyvall-Collen P."/>
            <person name="Peters A.F."/>
            <person name="Pommier C."/>
            <person name="Potin P."/>
            <person name="Poulain J."/>
            <person name="Quesneville H."/>
            <person name="Read B."/>
            <person name="Rensing S.A."/>
            <person name="Ritter A."/>
            <person name="Rousvoal S."/>
            <person name="Samanta M."/>
            <person name="Samson G."/>
            <person name="Schroeder D.C."/>
            <person name="Segurens B."/>
            <person name="Strittmatter M."/>
            <person name="Tonon T."/>
            <person name="Tregear J.W."/>
            <person name="Valentin K."/>
            <person name="von Dassow P."/>
            <person name="Yamagishi T."/>
            <person name="Van de Peer Y."/>
            <person name="Wincker P."/>
        </authorList>
    </citation>
    <scope>NUCLEOTIDE SEQUENCE [LARGE SCALE GENOMIC DNA]</scope>
    <source>
        <strain evidence="7">Ec32 / CCAP1310/4</strain>
    </source>
</reference>
<dbReference type="GO" id="GO:0071011">
    <property type="term" value="C:precatalytic spliceosome"/>
    <property type="evidence" value="ECO:0007669"/>
    <property type="project" value="TreeGrafter"/>
</dbReference>
<dbReference type="Gene3D" id="3.30.70.330">
    <property type="match status" value="1"/>
</dbReference>
<evidence type="ECO:0000313" key="6">
    <source>
        <dbReference type="EMBL" id="CBN76710.1"/>
    </source>
</evidence>
<dbReference type="InterPro" id="IPR000504">
    <property type="entry name" value="RRM_dom"/>
</dbReference>
<dbReference type="AlphaFoldDB" id="D8LBK1"/>
<evidence type="ECO:0000259" key="5">
    <source>
        <dbReference type="PROSITE" id="PS50102"/>
    </source>
</evidence>
<sequence length="215" mass="22233">MSRVGIVSSVELETMTTTGMHNGRGVVVYETAKGARDALRGFNDKTMVIDARLVAVATTKWPTVGHFAATINHCGRSRRGPQVELTQAGAVVLACSTLLGDGDGGGGASSGGGDGGYKKRGRRKGRNRTASGKDGPPTKRARGGGGGGEGDGRTVAVGRVPRRTTKKELREHFETVASVEAVSLVTGKGKLPQEGYVTFMTQAGASKAVQYLDGS</sequence>